<dbReference type="OrthoDB" id="5110616at2"/>
<proteinExistence type="predicted"/>
<evidence type="ECO:0000313" key="3">
    <source>
        <dbReference type="Proteomes" id="UP000266677"/>
    </source>
</evidence>
<evidence type="ECO:0000313" key="2">
    <source>
        <dbReference type="EMBL" id="RJO80376.1"/>
    </source>
</evidence>
<dbReference type="Proteomes" id="UP000266677">
    <property type="component" value="Unassembled WGS sequence"/>
</dbReference>
<gene>
    <name evidence="2" type="ORF">D5S18_00170</name>
</gene>
<dbReference type="RefSeq" id="WP_120036699.1">
    <property type="nucleotide sequence ID" value="NZ_QZFU01000002.1"/>
</dbReference>
<name>A0A3A4KV22_9NOCA</name>
<keyword evidence="3" id="KW-1185">Reference proteome</keyword>
<accession>A0A3A4KV22</accession>
<feature type="region of interest" description="Disordered" evidence="1">
    <location>
        <begin position="1"/>
        <end position="34"/>
    </location>
</feature>
<evidence type="ECO:0000256" key="1">
    <source>
        <dbReference type="SAM" id="MobiDB-lite"/>
    </source>
</evidence>
<sequence>MYSSSTAHDRAFRAPERPEVPEFGTVTGDLPSDTPMITTHRVTYSDRLKVFIGPSETVQNFLRPLRRLDGHDRYSLCMTRLPAPMRSRDIPTTPITDRGTDYLHCMGSVDGLILELRTTVDGHPYQCLLGSGSLHSDAPTVHICAEPGQRPVEVYPDEVFTAEQAAEIFTTYYRTGEVPLDLTRREWVLR</sequence>
<dbReference type="AlphaFoldDB" id="A0A3A4KV22"/>
<reference evidence="2 3" key="1">
    <citation type="submission" date="2018-09" db="EMBL/GenBank/DDBJ databases">
        <title>YIM PH21274 draft genome.</title>
        <authorList>
            <person name="Miao C."/>
        </authorList>
    </citation>
    <scope>NUCLEOTIDE SEQUENCE [LARGE SCALE GENOMIC DNA]</scope>
    <source>
        <strain evidence="2 3">YIM PH 21724</strain>
    </source>
</reference>
<protein>
    <submittedName>
        <fullName evidence="2">Uncharacterized protein</fullName>
    </submittedName>
</protein>
<feature type="compositionally biased region" description="Basic and acidic residues" evidence="1">
    <location>
        <begin position="7"/>
        <end position="20"/>
    </location>
</feature>
<organism evidence="2 3">
    <name type="scientific">Nocardia panacis</name>
    <dbReference type="NCBI Taxonomy" id="2340916"/>
    <lineage>
        <taxon>Bacteria</taxon>
        <taxon>Bacillati</taxon>
        <taxon>Actinomycetota</taxon>
        <taxon>Actinomycetes</taxon>
        <taxon>Mycobacteriales</taxon>
        <taxon>Nocardiaceae</taxon>
        <taxon>Nocardia</taxon>
    </lineage>
</organism>
<comment type="caution">
    <text evidence="2">The sequence shown here is derived from an EMBL/GenBank/DDBJ whole genome shotgun (WGS) entry which is preliminary data.</text>
</comment>
<dbReference type="EMBL" id="QZFU01000002">
    <property type="protein sequence ID" value="RJO80376.1"/>
    <property type="molecule type" value="Genomic_DNA"/>
</dbReference>